<dbReference type="Gene3D" id="3.40.50.300">
    <property type="entry name" value="P-loop containing nucleotide triphosphate hydrolases"/>
    <property type="match status" value="2"/>
</dbReference>
<keyword evidence="4" id="KW-0342">GTP-binding</keyword>
<evidence type="ECO:0000259" key="5">
    <source>
        <dbReference type="PROSITE" id="PS51716"/>
    </source>
</evidence>
<dbReference type="GeneTree" id="ENSGT00950000183007"/>
<dbReference type="PANTHER" id="PTHR32341:SF16">
    <property type="match status" value="1"/>
</dbReference>
<keyword evidence="2" id="KW-0547">Nucleotide-binding</keyword>
<organism evidence="6 7">
    <name type="scientific">Salvator merianae</name>
    <name type="common">Argentine black and white tegu</name>
    <name type="synonym">Tupinambis merianae</name>
    <dbReference type="NCBI Taxonomy" id="96440"/>
    <lineage>
        <taxon>Eukaryota</taxon>
        <taxon>Metazoa</taxon>
        <taxon>Chordata</taxon>
        <taxon>Craniata</taxon>
        <taxon>Vertebrata</taxon>
        <taxon>Euteleostomi</taxon>
        <taxon>Lepidosauria</taxon>
        <taxon>Squamata</taxon>
        <taxon>Bifurcata</taxon>
        <taxon>Unidentata</taxon>
        <taxon>Episquamata</taxon>
        <taxon>Laterata</taxon>
        <taxon>Teiioidea</taxon>
        <taxon>Teiidae</taxon>
        <taxon>Salvator</taxon>
    </lineage>
</organism>
<dbReference type="PROSITE" id="PS51716">
    <property type="entry name" value="G_IRG"/>
    <property type="match status" value="2"/>
</dbReference>
<dbReference type="GO" id="GO:0005525">
    <property type="term" value="F:GTP binding"/>
    <property type="evidence" value="ECO:0007669"/>
    <property type="project" value="UniProtKB-KW"/>
</dbReference>
<dbReference type="InterPro" id="IPR030385">
    <property type="entry name" value="G_IRG_dom"/>
</dbReference>
<proteinExistence type="inferred from homology"/>
<feature type="domain" description="IRG-type G" evidence="5">
    <location>
        <begin position="279"/>
        <end position="455"/>
    </location>
</feature>
<dbReference type="InterPro" id="IPR027417">
    <property type="entry name" value="P-loop_NTPase"/>
</dbReference>
<evidence type="ECO:0000256" key="3">
    <source>
        <dbReference type="ARBA" id="ARBA00022801"/>
    </source>
</evidence>
<reference evidence="6" key="2">
    <citation type="submission" date="2025-09" db="UniProtKB">
        <authorList>
            <consortium name="Ensembl"/>
        </authorList>
    </citation>
    <scope>IDENTIFICATION</scope>
</reference>
<comment type="similarity">
    <text evidence="1">Belongs to the TRAFAC class dynamin-like GTPase superfamily. IRG family.</text>
</comment>
<dbReference type="InterPro" id="IPR007743">
    <property type="entry name" value="Immunity-related_GTPase-like"/>
</dbReference>
<dbReference type="Pfam" id="PF05049">
    <property type="entry name" value="IIGP"/>
    <property type="match status" value="2"/>
</dbReference>
<dbReference type="OMA" id="KDVWGKT"/>
<protein>
    <recommendedName>
        <fullName evidence="5">IRG-type G domain-containing protein</fullName>
    </recommendedName>
</protein>
<reference evidence="6" key="1">
    <citation type="submission" date="2025-08" db="UniProtKB">
        <authorList>
            <consortium name="Ensembl"/>
        </authorList>
    </citation>
    <scope>IDENTIFICATION</scope>
</reference>
<dbReference type="SUPFAM" id="SSF52540">
    <property type="entry name" value="P-loop containing nucleoside triphosphate hydrolases"/>
    <property type="match status" value="2"/>
</dbReference>
<dbReference type="GO" id="GO:0016787">
    <property type="term" value="F:hydrolase activity"/>
    <property type="evidence" value="ECO:0007669"/>
    <property type="project" value="UniProtKB-KW"/>
</dbReference>
<dbReference type="Proteomes" id="UP000694421">
    <property type="component" value="Unplaced"/>
</dbReference>
<keyword evidence="3" id="KW-0378">Hydrolase</keyword>
<dbReference type="InterPro" id="IPR051515">
    <property type="entry name" value="IRG"/>
</dbReference>
<evidence type="ECO:0000313" key="6">
    <source>
        <dbReference type="Ensembl" id="ENSSMRP00000006899.1"/>
    </source>
</evidence>
<accession>A0A8D0BDY3</accession>
<sequence>MASCPCLDESQLRKLKSQYETQNARTAASQIQALVDGVNTLKIQVGVLGERGAGVSTLVEALVDKPRRVADPRAYFREAPPATVHAVGRAHPVYPDLVLHDMPGFEVCEKPAAYLKRLGDLSRFGCLVVVVGSAGLRDGHLQLLKAAKQKGKKFLLARTKVDLDLHTAERRLRARYNASEQTELIRKELAGKLAKDGLEAKNVFLVSGLETDKYEFALFEDSLEEEVLNLKRSHDRSLEDLKKAISPKKINALYEICQSGSLSEVPAVIQHILADPTQVQLDVAVIGEAGSGKSSLVNALRGVDSGDPDAAPTGAIEVTQRAKAYVLPAVPNLYLWDLPGLGLTEEDVRRLDLSRYDSFLLVASERYRHAHSCLARAINGAGKQVFFVRSKIDVDVEARPRGPPAPKDDLRKQVRQSCEEALKKDGIEAPQVFLVSSLNGEGDDLPCLKDTLRRDAPDLKRVALRRALPLILSRLVRRKARVLMADVWNKALQICLSCVENPFKAFKDASDNLIATIASLCVNFGLDEPSLEAMAQAAGKTAPLLQAQIRSTFAKPLSSSYVLGLITKPLSLTSWAWSYVPYFGQSTKPEPEISFALTYGILKQAVVELSEDAERVLLMALAEE</sequence>
<dbReference type="Ensembl" id="ENSSMRT00000008091.1">
    <property type="protein sequence ID" value="ENSSMRP00000006899.1"/>
    <property type="gene ID" value="ENSSMRG00000005586.1"/>
</dbReference>
<evidence type="ECO:0000256" key="4">
    <source>
        <dbReference type="ARBA" id="ARBA00023134"/>
    </source>
</evidence>
<dbReference type="PANTHER" id="PTHR32341">
    <property type="entry name" value="INTERFERON-INDUCIBLE GTPASE"/>
    <property type="match status" value="1"/>
</dbReference>
<feature type="domain" description="IRG-type G" evidence="5">
    <location>
        <begin position="41"/>
        <end position="226"/>
    </location>
</feature>
<name>A0A8D0BDY3_SALMN</name>
<evidence type="ECO:0000313" key="7">
    <source>
        <dbReference type="Proteomes" id="UP000694421"/>
    </source>
</evidence>
<dbReference type="GO" id="GO:0016020">
    <property type="term" value="C:membrane"/>
    <property type="evidence" value="ECO:0007669"/>
    <property type="project" value="InterPro"/>
</dbReference>
<dbReference type="FunFam" id="3.40.50.300:FF:000541">
    <property type="entry name" value="Immunity related GTPase M"/>
    <property type="match status" value="1"/>
</dbReference>
<evidence type="ECO:0000256" key="1">
    <source>
        <dbReference type="ARBA" id="ARBA00005429"/>
    </source>
</evidence>
<evidence type="ECO:0000256" key="2">
    <source>
        <dbReference type="ARBA" id="ARBA00022741"/>
    </source>
</evidence>
<dbReference type="AlphaFoldDB" id="A0A8D0BDY3"/>
<keyword evidence="7" id="KW-1185">Reference proteome</keyword>